<dbReference type="EMBL" id="GHES01022991">
    <property type="protein sequence ID" value="MPA53550.1"/>
    <property type="molecule type" value="Transcribed_RNA"/>
</dbReference>
<dbReference type="InterPro" id="IPR058546">
    <property type="entry name" value="RPS4B/Roq1-like_LRR"/>
</dbReference>
<evidence type="ECO:0000256" key="2">
    <source>
        <dbReference type="ARBA" id="ARBA00022737"/>
    </source>
</evidence>
<protein>
    <submittedName>
        <fullName evidence="6">Putative TMV resistance protein N-like</fullName>
    </submittedName>
</protein>
<dbReference type="PANTHER" id="PTHR11017">
    <property type="entry name" value="LEUCINE-RICH REPEAT-CONTAINING PROTEIN"/>
    <property type="match status" value="1"/>
</dbReference>
<sequence>MHDLVQEMGQHVVCRDYPKEPGRRSRLWRCEDVCNVLAKNTGSEAIEGIMLDLPNPKDINFSPDAFKKMDNLRLLTVSNANISQGPEYLPNNLRFLNWCGYPSESLPESFEPEMLVELKMHSSHIVHPWKGTKKLHKLEVIDFSHSQKLTGIPNFSRGAPKLERLILEGCRSLVELHPSVNQLHNLKVINCSHLKNLTRTPDFTGIPKLERLILRGCTSLVELHPSINTLTKLRFLNLRDCESLTSLPSSIQLESLEILILDGCFKLQKFPEILGNMECLLELHLGHTAIKELPSSIKHLTGLVLIDMEDCENLTSLPSGICMLKCLEILNLSGCSKLDKLPENLGDMDCLKHLNANGIPLKVLPSSIEYLSIFMTLLTSLPENICSRLKCLENLELSGCSRLDKLPENLWEMECLEVLYVAATAIMRLPSSITHLKNLRRLKLVGHKGMVSQLERQDFRSLVLPAIWSYRTLFVLDLSDCFLLDGAIPNDLGCLCFLQILILSRNNVVSLPGSIRQLSRLEEMYLVGCKSLEAVPEFPSNIQQVCTNDCPSLKSIVVPSTNHRSLSTVSFINCLQLSQNRHGDNMADILLQHMLQGIIFFTDQSSIVVPGREIPQWLGDQNMGCSASTQLLPSWCLCRQHLKGVVVCFVSEFTIVSEIRVRFKFKGHGDRELLSEHSICWKTDRNREINSEHVWLCYAGFTTFNFLHQPDLLCPNELCQFEVTVVDCGGNEMLGIKKCGVRLVYHEGKDRSGSEAVDECTCEIDRNLPRLSKNIIDFHNFDHPIVSEFIERLYLKIRNGKEYRSETSDEKQWSSSSDDILGFAY</sequence>
<evidence type="ECO:0000256" key="3">
    <source>
        <dbReference type="ARBA" id="ARBA00022821"/>
    </source>
</evidence>
<keyword evidence="2" id="KW-0677">Repeat</keyword>
<organism evidence="6">
    <name type="scientific">Davidia involucrata</name>
    <name type="common">Dove tree</name>
    <dbReference type="NCBI Taxonomy" id="16924"/>
    <lineage>
        <taxon>Eukaryota</taxon>
        <taxon>Viridiplantae</taxon>
        <taxon>Streptophyta</taxon>
        <taxon>Embryophyta</taxon>
        <taxon>Tracheophyta</taxon>
        <taxon>Spermatophyta</taxon>
        <taxon>Magnoliopsida</taxon>
        <taxon>eudicotyledons</taxon>
        <taxon>Gunneridae</taxon>
        <taxon>Pentapetalae</taxon>
        <taxon>asterids</taxon>
        <taxon>Cornales</taxon>
        <taxon>Nyssaceae</taxon>
        <taxon>Davidia</taxon>
    </lineage>
</organism>
<dbReference type="InterPro" id="IPR045344">
    <property type="entry name" value="C-JID"/>
</dbReference>
<dbReference type="AlphaFoldDB" id="A0A5B7A9X2"/>
<dbReference type="Pfam" id="PF20160">
    <property type="entry name" value="C-JID"/>
    <property type="match status" value="1"/>
</dbReference>
<accession>A0A5B7A9X2</accession>
<dbReference type="PANTHER" id="PTHR11017:SF573">
    <property type="entry name" value="ADP-RIBOSYL CYCLASE_CYCLIC ADP-RIBOSE HYDROLASE"/>
    <property type="match status" value="1"/>
</dbReference>
<evidence type="ECO:0000313" key="6">
    <source>
        <dbReference type="EMBL" id="MPA53550.1"/>
    </source>
</evidence>
<dbReference type="InterPro" id="IPR032675">
    <property type="entry name" value="LRR_dom_sf"/>
</dbReference>
<dbReference type="SUPFAM" id="SSF52058">
    <property type="entry name" value="L domain-like"/>
    <property type="match status" value="1"/>
</dbReference>
<feature type="domain" description="C-JID" evidence="4">
    <location>
        <begin position="609"/>
        <end position="747"/>
    </location>
</feature>
<evidence type="ECO:0000256" key="1">
    <source>
        <dbReference type="ARBA" id="ARBA00022614"/>
    </source>
</evidence>
<keyword evidence="1" id="KW-0433">Leucine-rich repeat</keyword>
<name>A0A5B7A9X2_DAVIN</name>
<dbReference type="SUPFAM" id="SSF52047">
    <property type="entry name" value="RNI-like"/>
    <property type="match status" value="1"/>
</dbReference>
<evidence type="ECO:0000259" key="4">
    <source>
        <dbReference type="Pfam" id="PF20160"/>
    </source>
</evidence>
<dbReference type="Gene3D" id="3.80.10.10">
    <property type="entry name" value="Ribonuclease Inhibitor"/>
    <property type="match status" value="3"/>
</dbReference>
<dbReference type="Pfam" id="PF23286">
    <property type="entry name" value="LRR_13"/>
    <property type="match status" value="1"/>
</dbReference>
<feature type="domain" description="Disease resistance protein RPS4B/Roq1-like leucine-rich repeats" evidence="5">
    <location>
        <begin position="253"/>
        <end position="339"/>
    </location>
</feature>
<keyword evidence="3" id="KW-0611">Plant defense</keyword>
<gene>
    <name evidence="6" type="ORF">Din_022991</name>
</gene>
<reference evidence="6" key="1">
    <citation type="submission" date="2019-08" db="EMBL/GenBank/DDBJ databases">
        <title>Reference gene set and small RNA set construction with multiple tissues from Davidia involucrata Baill.</title>
        <authorList>
            <person name="Yang H."/>
            <person name="Zhou C."/>
            <person name="Li G."/>
            <person name="Wang J."/>
            <person name="Gao P."/>
            <person name="Wang M."/>
            <person name="Wang R."/>
            <person name="Zhao Y."/>
        </authorList>
    </citation>
    <scope>NUCLEOTIDE SEQUENCE</scope>
    <source>
        <tissue evidence="6">Mixed with DoveR01_LX</tissue>
    </source>
</reference>
<dbReference type="GO" id="GO:0006952">
    <property type="term" value="P:defense response"/>
    <property type="evidence" value="ECO:0007669"/>
    <property type="project" value="InterPro"/>
</dbReference>
<evidence type="ECO:0000259" key="5">
    <source>
        <dbReference type="Pfam" id="PF23286"/>
    </source>
</evidence>
<dbReference type="InterPro" id="IPR044974">
    <property type="entry name" value="Disease_R_plants"/>
</dbReference>
<proteinExistence type="predicted"/>